<dbReference type="KEGG" id="qso:IRL76_11835"/>
<name>A0A7S8ISH9_9SPHN</name>
<dbReference type="AlphaFoldDB" id="A0A7S8ISH9"/>
<accession>A0A7S8ISH9</accession>
<reference evidence="2 3" key="1">
    <citation type="submission" date="2020-11" db="EMBL/GenBank/DDBJ databases">
        <title>The genome sequence of Erythrobacter sp. 6D36.</title>
        <authorList>
            <person name="Liu Y."/>
        </authorList>
    </citation>
    <scope>NUCLEOTIDE SEQUENCE [LARGE SCALE GENOMIC DNA]</scope>
    <source>
        <strain evidence="2 3">6D36</strain>
    </source>
</reference>
<feature type="region of interest" description="Disordered" evidence="1">
    <location>
        <begin position="37"/>
        <end position="124"/>
    </location>
</feature>
<organism evidence="2 3">
    <name type="scientific">Qipengyuania soli</name>
    <dbReference type="NCBI Taxonomy" id="2782568"/>
    <lineage>
        <taxon>Bacteria</taxon>
        <taxon>Pseudomonadati</taxon>
        <taxon>Pseudomonadota</taxon>
        <taxon>Alphaproteobacteria</taxon>
        <taxon>Sphingomonadales</taxon>
        <taxon>Erythrobacteraceae</taxon>
        <taxon>Qipengyuania</taxon>
    </lineage>
</organism>
<protein>
    <submittedName>
        <fullName evidence="2">Uncharacterized protein</fullName>
    </submittedName>
</protein>
<proteinExistence type="predicted"/>
<dbReference type="RefSeq" id="WP_200981529.1">
    <property type="nucleotide sequence ID" value="NZ_CP064654.1"/>
</dbReference>
<evidence type="ECO:0000313" key="2">
    <source>
        <dbReference type="EMBL" id="QPC98523.1"/>
    </source>
</evidence>
<feature type="compositionally biased region" description="Low complexity" evidence="1">
    <location>
        <begin position="45"/>
        <end position="63"/>
    </location>
</feature>
<feature type="compositionally biased region" description="Basic and acidic residues" evidence="1">
    <location>
        <begin position="64"/>
        <end position="73"/>
    </location>
</feature>
<dbReference type="Proteomes" id="UP000594459">
    <property type="component" value="Chromosome"/>
</dbReference>
<evidence type="ECO:0000313" key="3">
    <source>
        <dbReference type="Proteomes" id="UP000594459"/>
    </source>
</evidence>
<dbReference type="EMBL" id="CP064654">
    <property type="protein sequence ID" value="QPC98523.1"/>
    <property type="molecule type" value="Genomic_DNA"/>
</dbReference>
<gene>
    <name evidence="2" type="ORF">IRL76_11835</name>
</gene>
<sequence length="124" mass="13189">MEDGLFTNQGKKLLFVAIFLVLVAALVGGEEDPGMIAQISDQEGTQSAPTASVASASTYSEPEVVVRDPRPVERPSASDTSLEDWYAEAGPSEPVDPQPVDESYLINDTQPAVSAEPQGGDYEF</sequence>
<keyword evidence="3" id="KW-1185">Reference proteome</keyword>
<evidence type="ECO:0000256" key="1">
    <source>
        <dbReference type="SAM" id="MobiDB-lite"/>
    </source>
</evidence>